<evidence type="ECO:0000259" key="1">
    <source>
        <dbReference type="Pfam" id="PF17935"/>
    </source>
</evidence>
<organism evidence="2 3">
    <name type="scientific">Qipengyuania flava</name>
    <dbReference type="NCBI Taxonomy" id="192812"/>
    <lineage>
        <taxon>Bacteria</taxon>
        <taxon>Pseudomonadati</taxon>
        <taxon>Pseudomonadota</taxon>
        <taxon>Alphaproteobacteria</taxon>
        <taxon>Sphingomonadales</taxon>
        <taxon>Erythrobacteraceae</taxon>
        <taxon>Qipengyuania</taxon>
    </lineage>
</organism>
<sequence>MGSAHRMSENEIDELRRRFAREAMALMERKGEEVSRTRLAAELGIARARIDAVFPEESDLLEAVTAEWFAPKLAVMDEVMASDLPPPRKMYEFFARRFILLRQNFRDDPATFNLYVEMGERYFDYARSYIDLADHYLCELIAEAQADGYLEGLEVDMAMSMINQMVSCYLQPYMIAMIEDKLSEEKLALIVGAIFSGLDAKDGGARGTEDIRAA</sequence>
<evidence type="ECO:0000313" key="2">
    <source>
        <dbReference type="EMBL" id="BBI19728.1"/>
    </source>
</evidence>
<dbReference type="AlphaFoldDB" id="A0A3T1CFM2"/>
<reference evidence="2 3" key="1">
    <citation type="submission" date="2019-01" db="EMBL/GenBank/DDBJ databases">
        <title>Complete genome sequence of Erythrobacter flavus KJ5.</title>
        <authorList>
            <person name="Kanesaki Y."/>
            <person name="Brotosudarmo T."/>
            <person name="Moriuchi R."/>
            <person name="Awai K."/>
        </authorList>
    </citation>
    <scope>NUCLEOTIDE SEQUENCE [LARGE SCALE GENOMIC DNA]</scope>
    <source>
        <strain evidence="2 3">KJ5</strain>
    </source>
</reference>
<dbReference type="InterPro" id="IPR041478">
    <property type="entry name" value="TetR_C_27"/>
</dbReference>
<dbReference type="Gene3D" id="1.10.357.10">
    <property type="entry name" value="Tetracycline Repressor, domain 2"/>
    <property type="match status" value="1"/>
</dbReference>
<dbReference type="SUPFAM" id="SSF46689">
    <property type="entry name" value="Homeodomain-like"/>
    <property type="match status" value="1"/>
</dbReference>
<proteinExistence type="predicted"/>
<name>A0A3T1CFM2_9SPHN</name>
<protein>
    <recommendedName>
        <fullName evidence="1">Tetracyclin repressor-like C-terminal domain-containing protein</fullName>
    </recommendedName>
</protein>
<evidence type="ECO:0000313" key="3">
    <source>
        <dbReference type="Proteomes" id="UP000290057"/>
    </source>
</evidence>
<dbReference type="EMBL" id="AP019389">
    <property type="protein sequence ID" value="BBI19728.1"/>
    <property type="molecule type" value="Genomic_DNA"/>
</dbReference>
<dbReference type="Proteomes" id="UP000290057">
    <property type="component" value="Chromosome"/>
</dbReference>
<feature type="domain" description="Tetracyclin repressor-like C-terminal" evidence="1">
    <location>
        <begin position="86"/>
        <end position="191"/>
    </location>
</feature>
<gene>
    <name evidence="2" type="ORF">EKJ_05750</name>
</gene>
<dbReference type="Pfam" id="PF17935">
    <property type="entry name" value="TetR_C_27"/>
    <property type="match status" value="1"/>
</dbReference>
<dbReference type="InterPro" id="IPR009057">
    <property type="entry name" value="Homeodomain-like_sf"/>
</dbReference>
<accession>A0A3T1CFM2</accession>
<keyword evidence="3" id="KW-1185">Reference proteome</keyword>